<keyword evidence="2" id="KW-1185">Reference proteome</keyword>
<comment type="caution">
    <text evidence="1">The sequence shown here is derived from an EMBL/GenBank/DDBJ whole genome shotgun (WGS) entry which is preliminary data.</text>
</comment>
<evidence type="ECO:0000313" key="1">
    <source>
        <dbReference type="EMBL" id="KAK7258030.1"/>
    </source>
</evidence>
<protein>
    <submittedName>
        <fullName evidence="1">Uncharacterized protein</fullName>
    </submittedName>
</protein>
<evidence type="ECO:0000313" key="2">
    <source>
        <dbReference type="Proteomes" id="UP001372338"/>
    </source>
</evidence>
<dbReference type="Proteomes" id="UP001372338">
    <property type="component" value="Unassembled WGS sequence"/>
</dbReference>
<name>A0AAN9ENE3_CROPI</name>
<organism evidence="1 2">
    <name type="scientific">Crotalaria pallida</name>
    <name type="common">Smooth rattlebox</name>
    <name type="synonym">Crotalaria striata</name>
    <dbReference type="NCBI Taxonomy" id="3830"/>
    <lineage>
        <taxon>Eukaryota</taxon>
        <taxon>Viridiplantae</taxon>
        <taxon>Streptophyta</taxon>
        <taxon>Embryophyta</taxon>
        <taxon>Tracheophyta</taxon>
        <taxon>Spermatophyta</taxon>
        <taxon>Magnoliopsida</taxon>
        <taxon>eudicotyledons</taxon>
        <taxon>Gunneridae</taxon>
        <taxon>Pentapetalae</taxon>
        <taxon>rosids</taxon>
        <taxon>fabids</taxon>
        <taxon>Fabales</taxon>
        <taxon>Fabaceae</taxon>
        <taxon>Papilionoideae</taxon>
        <taxon>50 kb inversion clade</taxon>
        <taxon>genistoids sensu lato</taxon>
        <taxon>core genistoids</taxon>
        <taxon>Crotalarieae</taxon>
        <taxon>Crotalaria</taxon>
    </lineage>
</organism>
<proteinExistence type="predicted"/>
<reference evidence="1 2" key="1">
    <citation type="submission" date="2024-01" db="EMBL/GenBank/DDBJ databases">
        <title>The genomes of 5 underutilized Papilionoideae crops provide insights into root nodulation and disease resistanc.</title>
        <authorList>
            <person name="Yuan L."/>
        </authorList>
    </citation>
    <scope>NUCLEOTIDE SEQUENCE [LARGE SCALE GENOMIC DNA]</scope>
    <source>
        <strain evidence="1">ZHUSHIDOU_FW_LH</strain>
        <tissue evidence="1">Leaf</tissue>
    </source>
</reference>
<accession>A0AAN9ENE3</accession>
<dbReference type="AlphaFoldDB" id="A0AAN9ENE3"/>
<gene>
    <name evidence="1" type="ORF">RIF29_32414</name>
</gene>
<sequence length="69" mass="8369">MQKKHRKCFGSRISNLTIDIRKKRSMSFIKNYHYFLEKENETFCYISYICKLQRVTKVQRGIDCINLAM</sequence>
<dbReference type="EMBL" id="JAYWIO010000006">
    <property type="protein sequence ID" value="KAK7258030.1"/>
    <property type="molecule type" value="Genomic_DNA"/>
</dbReference>